<keyword evidence="2" id="KW-0285">Flavoprotein</keyword>
<sequence>MAKLGLFMMPLHPPARDFHTVLQENRELVKLADRLGYAEAWMGEHYTSTAEPVTSPLLFNASLIDETENIIFGSGVISLPQQHPVVVAGHAALFDHLARGRFIFGIGSGGLSSDWEIFGNLDHKARAMAMVESIDLIQKVWSEDPPWSHEGEHFTASISDRVLPEYGIGRFIKPYQQPHPPIAVSVRGANSMTAHFAGQRGWCLLSGNFVPAADIATHWPTYAGGAEKAGRRADPNVWRVGRSVLITESDAEAEEICRDPDGVFAWYFRYLGAQGQLAAGTKPEEIYWDAVQAEAMGKVRDFVIAGSAGTVLDKLVAFRDEIGDFGTLMLTAHDMEGVKEMWLRSFTRMAEEVWPKLKGYMEGKRAPHATRGAAE</sequence>
<gene>
    <name evidence="6" type="ORF">NUH88_20065</name>
</gene>
<evidence type="ECO:0000313" key="7">
    <source>
        <dbReference type="Proteomes" id="UP001060336"/>
    </source>
</evidence>
<dbReference type="KEGG" id="naci:NUH88_20065"/>
<dbReference type="Gene3D" id="3.20.20.30">
    <property type="entry name" value="Luciferase-like domain"/>
    <property type="match status" value="1"/>
</dbReference>
<keyword evidence="7" id="KW-1185">Reference proteome</keyword>
<dbReference type="AlphaFoldDB" id="A0A9J7AT67"/>
<dbReference type="InterPro" id="IPR011251">
    <property type="entry name" value="Luciferase-like_dom"/>
</dbReference>
<dbReference type="InterPro" id="IPR050766">
    <property type="entry name" value="Bact_Lucif_Oxidored"/>
</dbReference>
<dbReference type="Pfam" id="PF00296">
    <property type="entry name" value="Bac_luciferase"/>
    <property type="match status" value="1"/>
</dbReference>
<proteinExistence type="inferred from homology"/>
<evidence type="ECO:0000256" key="3">
    <source>
        <dbReference type="ARBA" id="ARBA00023002"/>
    </source>
</evidence>
<dbReference type="PANTHER" id="PTHR30137">
    <property type="entry name" value="LUCIFERASE-LIKE MONOOXYGENASE"/>
    <property type="match status" value="1"/>
</dbReference>
<dbReference type="RefSeq" id="WP_257768487.1">
    <property type="nucleotide sequence ID" value="NZ_CP102480.1"/>
</dbReference>
<dbReference type="GO" id="GO:0016705">
    <property type="term" value="F:oxidoreductase activity, acting on paired donors, with incorporation or reduction of molecular oxygen"/>
    <property type="evidence" value="ECO:0007669"/>
    <property type="project" value="InterPro"/>
</dbReference>
<evidence type="ECO:0000256" key="4">
    <source>
        <dbReference type="ARBA" id="ARBA00023033"/>
    </source>
</evidence>
<evidence type="ECO:0000259" key="5">
    <source>
        <dbReference type="Pfam" id="PF00296"/>
    </source>
</evidence>
<evidence type="ECO:0000256" key="2">
    <source>
        <dbReference type="ARBA" id="ARBA00022630"/>
    </source>
</evidence>
<evidence type="ECO:0000256" key="1">
    <source>
        <dbReference type="ARBA" id="ARBA00010426"/>
    </source>
</evidence>
<dbReference type="PANTHER" id="PTHR30137:SF16">
    <property type="entry name" value="BLL0895 PROTEIN"/>
    <property type="match status" value="1"/>
</dbReference>
<dbReference type="InterPro" id="IPR036661">
    <property type="entry name" value="Luciferase-like_sf"/>
</dbReference>
<accession>A0A9J7AT67</accession>
<dbReference type="GO" id="GO:0004497">
    <property type="term" value="F:monooxygenase activity"/>
    <property type="evidence" value="ECO:0007669"/>
    <property type="project" value="UniProtKB-KW"/>
</dbReference>
<feature type="domain" description="Luciferase-like" evidence="5">
    <location>
        <begin position="5"/>
        <end position="320"/>
    </location>
</feature>
<organism evidence="6 7">
    <name type="scientific">Nisaea acidiphila</name>
    <dbReference type="NCBI Taxonomy" id="1862145"/>
    <lineage>
        <taxon>Bacteria</taxon>
        <taxon>Pseudomonadati</taxon>
        <taxon>Pseudomonadota</taxon>
        <taxon>Alphaproteobacteria</taxon>
        <taxon>Rhodospirillales</taxon>
        <taxon>Thalassobaculaceae</taxon>
        <taxon>Nisaea</taxon>
    </lineage>
</organism>
<comment type="similarity">
    <text evidence="1">Belongs to the bacterial luciferase oxidoreductase family.</text>
</comment>
<dbReference type="GO" id="GO:0005829">
    <property type="term" value="C:cytosol"/>
    <property type="evidence" value="ECO:0007669"/>
    <property type="project" value="TreeGrafter"/>
</dbReference>
<protein>
    <submittedName>
        <fullName evidence="6">LLM class flavin-dependent oxidoreductase</fullName>
    </submittedName>
</protein>
<name>A0A9J7AT67_9PROT</name>
<keyword evidence="4" id="KW-0503">Monooxygenase</keyword>
<keyword evidence="3" id="KW-0560">Oxidoreductase</keyword>
<dbReference type="SUPFAM" id="SSF51679">
    <property type="entry name" value="Bacterial luciferase-like"/>
    <property type="match status" value="1"/>
</dbReference>
<reference evidence="6" key="1">
    <citation type="submission" date="2022-08" db="EMBL/GenBank/DDBJ databases">
        <title>Nisaea acidiphila sp. nov., isolated from a marine algal debris and emended description of the genus Nisaea Urios et al. 2008.</title>
        <authorList>
            <person name="Kwon K."/>
        </authorList>
    </citation>
    <scope>NUCLEOTIDE SEQUENCE</scope>
    <source>
        <strain evidence="6">MEBiC11861</strain>
    </source>
</reference>
<dbReference type="EMBL" id="CP102480">
    <property type="protein sequence ID" value="UUX49681.1"/>
    <property type="molecule type" value="Genomic_DNA"/>
</dbReference>
<dbReference type="Proteomes" id="UP001060336">
    <property type="component" value="Chromosome"/>
</dbReference>
<evidence type="ECO:0000313" key="6">
    <source>
        <dbReference type="EMBL" id="UUX49681.1"/>
    </source>
</evidence>